<evidence type="ECO:0000313" key="2">
    <source>
        <dbReference type="EMBL" id="REE66671.1"/>
    </source>
</evidence>
<keyword evidence="1" id="KW-0472">Membrane</keyword>
<feature type="transmembrane region" description="Helical" evidence="1">
    <location>
        <begin position="328"/>
        <end position="351"/>
    </location>
</feature>
<keyword evidence="1" id="KW-0812">Transmembrane</keyword>
<dbReference type="EMBL" id="QTTN01000048">
    <property type="protein sequence ID" value="REE66671.1"/>
    <property type="molecule type" value="Genomic_DNA"/>
</dbReference>
<dbReference type="PANTHER" id="PTHR32432:SF3">
    <property type="entry name" value="ETHANOLAMINE UTILIZATION PROTEIN EUTJ"/>
    <property type="match status" value="1"/>
</dbReference>
<gene>
    <name evidence="2" type="ORF">A8990_1487</name>
</gene>
<organism evidence="2 3">
    <name type="scientific">Paenibacillus taihuensis</name>
    <dbReference type="NCBI Taxonomy" id="1156355"/>
    <lineage>
        <taxon>Bacteria</taxon>
        <taxon>Bacillati</taxon>
        <taxon>Bacillota</taxon>
        <taxon>Bacilli</taxon>
        <taxon>Bacillales</taxon>
        <taxon>Paenibacillaceae</taxon>
        <taxon>Paenibacillus</taxon>
    </lineage>
</organism>
<dbReference type="Gene3D" id="3.30.420.40">
    <property type="match status" value="1"/>
</dbReference>
<dbReference type="PANTHER" id="PTHR32432">
    <property type="entry name" value="CELL DIVISION PROTEIN FTSA-RELATED"/>
    <property type="match status" value="1"/>
</dbReference>
<protein>
    <submittedName>
        <fullName evidence="2">Type IV pilus assembly protein PilM</fullName>
    </submittedName>
</protein>
<accession>A0A3D9R2L7</accession>
<comment type="caution">
    <text evidence="2">The sequence shown here is derived from an EMBL/GenBank/DDBJ whole genome shotgun (WGS) entry which is preliminary data.</text>
</comment>
<sequence length="511" mass="55974">MFLTGSKMIGLTIDETGIRYASLRKKKAWTIDRSGFLAFPSGIMVDDQLTNADGIRGAFKKWVNKEKLAGANVTLAVPTSQIIVRKMRIPSTNTKELRHLIELEVETTLHLPFEEPVYDYLIMSKDEESTHVLIFAAPLKWIRSIVDLLQEARLRVKMISFPAAALARSIFTQQAEKTSETMVVHLGESTLEIFMFHEGSPIFMRTISLQELGGHEPGKLSEHQVGELTAEISRILNFYQFGLHEGASQITKAIVAGAPAAKASLIAALSEAQPDIDMSDTAFRAFEPNLFAGRQGAYLLPAGLALPQDSSFKINLMPRRATSESKRFPSIIVAALSVWLLLAALSGYSYFSNRAEDANHTDTVQRLNDQIALLSNQLASSAQSGQSNPLAEIEAIKNKQRDVVAIARELDQKLPAGADIRTISITGQGQVAISAGFIKLGDISRYLFDLHRMTFAQDAILQTMSRSEIIATSTGNGGVSVTKPYSATFTVKLKPLGSETEKEEETDGTAK</sequence>
<dbReference type="Proteomes" id="UP000256304">
    <property type="component" value="Unassembled WGS sequence"/>
</dbReference>
<reference evidence="2 3" key="1">
    <citation type="submission" date="2018-08" db="EMBL/GenBank/DDBJ databases">
        <title>Genomic Encyclopedia of Type Strains, Phase III (KMG-III): the genomes of soil and plant-associated and newly described type strains.</title>
        <authorList>
            <person name="Whitman W."/>
        </authorList>
    </citation>
    <scope>NUCLEOTIDE SEQUENCE [LARGE SCALE GENOMIC DNA]</scope>
    <source>
        <strain evidence="2 3">CGMCC 1.10966</strain>
    </source>
</reference>
<proteinExistence type="predicted"/>
<keyword evidence="3" id="KW-1185">Reference proteome</keyword>
<dbReference type="AlphaFoldDB" id="A0A3D9R2L7"/>
<evidence type="ECO:0000256" key="1">
    <source>
        <dbReference type="SAM" id="Phobius"/>
    </source>
</evidence>
<dbReference type="InterPro" id="IPR043129">
    <property type="entry name" value="ATPase_NBD"/>
</dbReference>
<dbReference type="SUPFAM" id="SSF53067">
    <property type="entry name" value="Actin-like ATPase domain"/>
    <property type="match status" value="1"/>
</dbReference>
<dbReference type="InterPro" id="IPR050696">
    <property type="entry name" value="FtsA/MreB"/>
</dbReference>
<evidence type="ECO:0000313" key="3">
    <source>
        <dbReference type="Proteomes" id="UP000256304"/>
    </source>
</evidence>
<keyword evidence="1" id="KW-1133">Transmembrane helix</keyword>
<dbReference type="RefSeq" id="WP_181909802.1">
    <property type="nucleotide sequence ID" value="NZ_QTTN01000048.1"/>
</dbReference>
<name>A0A3D9R2L7_9BACL</name>
<dbReference type="InterPro" id="IPR005883">
    <property type="entry name" value="PilM"/>
</dbReference>
<dbReference type="Pfam" id="PF11104">
    <property type="entry name" value="PilM_2"/>
    <property type="match status" value="1"/>
</dbReference>